<keyword evidence="3" id="KW-0805">Transcription regulation</keyword>
<gene>
    <name evidence="7" type="primary">her11</name>
</gene>
<name>A0A4W4GXI7_ELEEL</name>
<reference evidence="8" key="1">
    <citation type="journal article" date="2014" name="Science">
        <title>Nonhuman genetics. Genomic basis for the convergent evolution of electric organs.</title>
        <authorList>
            <person name="Gallant J.R."/>
            <person name="Traeger L.L."/>
            <person name="Volkening J.D."/>
            <person name="Moffett H."/>
            <person name="Chen P.H."/>
            <person name="Novina C.D."/>
            <person name="Phillips G.N.Jr."/>
            <person name="Anand R."/>
            <person name="Wells G.B."/>
            <person name="Pinch M."/>
            <person name="Guth R."/>
            <person name="Unguez G.A."/>
            <person name="Albert J.S."/>
            <person name="Zakon H.H."/>
            <person name="Samanta M.P."/>
            <person name="Sussman M.R."/>
        </authorList>
    </citation>
    <scope>NUCLEOTIDE SEQUENCE [LARGE SCALE GENOMIC DNA]</scope>
</reference>
<organism evidence="7 8">
    <name type="scientific">Electrophorus electricus</name>
    <name type="common">Electric eel</name>
    <name type="synonym">Gymnotus electricus</name>
    <dbReference type="NCBI Taxonomy" id="8005"/>
    <lineage>
        <taxon>Eukaryota</taxon>
        <taxon>Metazoa</taxon>
        <taxon>Chordata</taxon>
        <taxon>Craniata</taxon>
        <taxon>Vertebrata</taxon>
        <taxon>Euteleostomi</taxon>
        <taxon>Actinopterygii</taxon>
        <taxon>Neopterygii</taxon>
        <taxon>Teleostei</taxon>
        <taxon>Ostariophysi</taxon>
        <taxon>Gymnotiformes</taxon>
        <taxon>Gymnotoidei</taxon>
        <taxon>Gymnotidae</taxon>
        <taxon>Electrophorus</taxon>
    </lineage>
</organism>
<dbReference type="PROSITE" id="PS50888">
    <property type="entry name" value="BHLH"/>
    <property type="match status" value="1"/>
</dbReference>
<keyword evidence="8" id="KW-1185">Reference proteome</keyword>
<dbReference type="GO" id="GO:0046982">
    <property type="term" value="F:protein heterodimerization activity"/>
    <property type="evidence" value="ECO:0007669"/>
    <property type="project" value="Ensembl"/>
</dbReference>
<dbReference type="SMART" id="SM00353">
    <property type="entry name" value="HLH"/>
    <property type="match status" value="1"/>
</dbReference>
<evidence type="ECO:0000256" key="3">
    <source>
        <dbReference type="ARBA" id="ARBA00023015"/>
    </source>
</evidence>
<feature type="domain" description="BHLH" evidence="6">
    <location>
        <begin position="1"/>
        <end position="50"/>
    </location>
</feature>
<comment type="subcellular location">
    <subcellularLocation>
        <location evidence="1">Nucleus</location>
    </subcellularLocation>
</comment>
<dbReference type="CDD" id="cd11462">
    <property type="entry name" value="bHLH-O_HES7"/>
    <property type="match status" value="1"/>
</dbReference>
<dbReference type="GO" id="GO:0050768">
    <property type="term" value="P:negative regulation of neurogenesis"/>
    <property type="evidence" value="ECO:0007669"/>
    <property type="project" value="Ensembl"/>
</dbReference>
<dbReference type="InterPro" id="IPR050370">
    <property type="entry name" value="HES_HEY"/>
</dbReference>
<evidence type="ECO:0000313" key="7">
    <source>
        <dbReference type="Ensembl" id="ENSEEEP00000042349.1"/>
    </source>
</evidence>
<evidence type="ECO:0000256" key="1">
    <source>
        <dbReference type="ARBA" id="ARBA00004123"/>
    </source>
</evidence>
<sequence>MEKKRRDRINRNLDALRALLFRNTRDTRLQNPKLEKAEILDLAVQYIRKNTCSSTDKQGNSYIIYSYIIHHGRTSRAGGETDAKLATRGTKPCSPSYHAYKRDLSFPESTLQSCTSTHQNPILLTHSASLNHLSPTLSPLLPSPSTPPSLSVTHHIPFVSSLSPPSLFAVPFSISNSVKWPQLWQHHISGGHLSAPCTFLDTRAEAVLLPAKLTWRPWS</sequence>
<dbReference type="Gene3D" id="4.10.280.10">
    <property type="entry name" value="Helix-loop-helix DNA-binding domain"/>
    <property type="match status" value="1"/>
</dbReference>
<dbReference type="SUPFAM" id="SSF47459">
    <property type="entry name" value="HLH, helix-loop-helix DNA-binding domain"/>
    <property type="match status" value="1"/>
</dbReference>
<evidence type="ECO:0000256" key="2">
    <source>
        <dbReference type="ARBA" id="ARBA00022491"/>
    </source>
</evidence>
<keyword evidence="5" id="KW-0539">Nucleus</keyword>
<dbReference type="InterPro" id="IPR011598">
    <property type="entry name" value="bHLH_dom"/>
</dbReference>
<accession>A0A4W4GXI7</accession>
<dbReference type="Proteomes" id="UP000314983">
    <property type="component" value="Chromosome 12"/>
</dbReference>
<dbReference type="Pfam" id="PF00010">
    <property type="entry name" value="HLH"/>
    <property type="match status" value="1"/>
</dbReference>
<keyword evidence="2" id="KW-0678">Repressor</keyword>
<evidence type="ECO:0000313" key="8">
    <source>
        <dbReference type="Proteomes" id="UP000314983"/>
    </source>
</evidence>
<reference evidence="7" key="4">
    <citation type="submission" date="2025-08" db="UniProtKB">
        <authorList>
            <consortium name="Ensembl"/>
        </authorList>
    </citation>
    <scope>IDENTIFICATION</scope>
</reference>
<evidence type="ECO:0000256" key="4">
    <source>
        <dbReference type="ARBA" id="ARBA00023163"/>
    </source>
</evidence>
<dbReference type="GO" id="GO:0030917">
    <property type="term" value="P:midbrain-hindbrain boundary development"/>
    <property type="evidence" value="ECO:0007669"/>
    <property type="project" value="Ensembl"/>
</dbReference>
<reference evidence="7" key="3">
    <citation type="submission" date="2020-05" db="EMBL/GenBank/DDBJ databases">
        <title>Electrophorus electricus (electric eel) genome, fEleEle1, primary haplotype.</title>
        <authorList>
            <person name="Myers G."/>
            <person name="Meyer A."/>
            <person name="Fedrigo O."/>
            <person name="Formenti G."/>
            <person name="Rhie A."/>
            <person name="Tracey A."/>
            <person name="Sims Y."/>
            <person name="Jarvis E.D."/>
        </authorList>
    </citation>
    <scope>NUCLEOTIDE SEQUENCE [LARGE SCALE GENOMIC DNA]</scope>
</reference>
<dbReference type="OMA" id="IYASDFY"/>
<dbReference type="Ensembl" id="ENSEEET00000042835.2">
    <property type="protein sequence ID" value="ENSEEEP00000042349.1"/>
    <property type="gene ID" value="ENSEEEG00000020007.2"/>
</dbReference>
<reference evidence="8" key="2">
    <citation type="journal article" date="2017" name="Sci. Adv.">
        <title>A tail of two voltages: Proteomic comparison of the three electric organs of the electric eel.</title>
        <authorList>
            <person name="Traeger L.L."/>
            <person name="Sabat G."/>
            <person name="Barrett-Wilt G.A."/>
            <person name="Wells G.B."/>
            <person name="Sussman M.R."/>
        </authorList>
    </citation>
    <scope>NUCLEOTIDE SEQUENCE [LARGE SCALE GENOMIC DNA]</scope>
</reference>
<reference evidence="7" key="5">
    <citation type="submission" date="2025-09" db="UniProtKB">
        <authorList>
            <consortium name="Ensembl"/>
        </authorList>
    </citation>
    <scope>IDENTIFICATION</scope>
</reference>
<keyword evidence="4" id="KW-0804">Transcription</keyword>
<dbReference type="GeneTree" id="ENSGT00730000111282"/>
<dbReference type="InterPro" id="IPR032644">
    <property type="entry name" value="HES-7_bHLH-O"/>
</dbReference>
<proteinExistence type="predicted"/>
<dbReference type="GO" id="GO:0005634">
    <property type="term" value="C:nucleus"/>
    <property type="evidence" value="ECO:0007669"/>
    <property type="project" value="UniProtKB-SubCell"/>
</dbReference>
<dbReference type="InterPro" id="IPR036638">
    <property type="entry name" value="HLH_DNA-bd_sf"/>
</dbReference>
<evidence type="ECO:0000259" key="6">
    <source>
        <dbReference type="PROSITE" id="PS50888"/>
    </source>
</evidence>
<evidence type="ECO:0000256" key="5">
    <source>
        <dbReference type="ARBA" id="ARBA00023242"/>
    </source>
</evidence>
<protein>
    <recommendedName>
        <fullName evidence="6">BHLH domain-containing protein</fullName>
    </recommendedName>
</protein>
<dbReference type="PANTHER" id="PTHR10985">
    <property type="entry name" value="BASIC HELIX-LOOP-HELIX TRANSCRIPTION FACTOR, HES-RELATED"/>
    <property type="match status" value="1"/>
</dbReference>
<dbReference type="AlphaFoldDB" id="A0A4W4GXI7"/>